<dbReference type="AlphaFoldDB" id="A0A9P1GHJ5"/>
<comment type="caution">
    <text evidence="1">The sequence shown here is derived from an EMBL/GenBank/DDBJ whole genome shotgun (WGS) entry which is preliminary data.</text>
</comment>
<dbReference type="SUPFAM" id="SSF63570">
    <property type="entry name" value="PABC (PABP) domain"/>
    <property type="match status" value="1"/>
</dbReference>
<gene>
    <name evidence="1" type="ORF">C1SCF055_LOCUS35694</name>
</gene>
<dbReference type="GO" id="GO:0003723">
    <property type="term" value="F:RNA binding"/>
    <property type="evidence" value="ECO:0007669"/>
    <property type="project" value="InterPro"/>
</dbReference>
<evidence type="ECO:0000313" key="2">
    <source>
        <dbReference type="EMBL" id="CAL4797736.1"/>
    </source>
</evidence>
<dbReference type="Gene3D" id="1.10.1900.10">
    <property type="entry name" value="c-terminal domain of poly(a) binding protein"/>
    <property type="match status" value="1"/>
</dbReference>
<reference evidence="2 3" key="2">
    <citation type="submission" date="2024-05" db="EMBL/GenBank/DDBJ databases">
        <authorList>
            <person name="Chen Y."/>
            <person name="Shah S."/>
            <person name="Dougan E. K."/>
            <person name="Thang M."/>
            <person name="Chan C."/>
        </authorList>
    </citation>
    <scope>NUCLEOTIDE SEQUENCE [LARGE SCALE GENOMIC DNA]</scope>
</reference>
<accession>A0A9P1GHJ5</accession>
<dbReference type="EMBL" id="CAMXCT020004802">
    <property type="protein sequence ID" value="CAL1163799.1"/>
    <property type="molecule type" value="Genomic_DNA"/>
</dbReference>
<feature type="non-terminal residue" evidence="1">
    <location>
        <position position="1"/>
    </location>
</feature>
<dbReference type="EMBL" id="CAMXCT030004802">
    <property type="protein sequence ID" value="CAL4797736.1"/>
    <property type="molecule type" value="Genomic_DNA"/>
</dbReference>
<evidence type="ECO:0000313" key="3">
    <source>
        <dbReference type="Proteomes" id="UP001152797"/>
    </source>
</evidence>
<dbReference type="Proteomes" id="UP001152797">
    <property type="component" value="Unassembled WGS sequence"/>
</dbReference>
<organism evidence="1">
    <name type="scientific">Cladocopium goreaui</name>
    <dbReference type="NCBI Taxonomy" id="2562237"/>
    <lineage>
        <taxon>Eukaryota</taxon>
        <taxon>Sar</taxon>
        <taxon>Alveolata</taxon>
        <taxon>Dinophyceae</taxon>
        <taxon>Suessiales</taxon>
        <taxon>Symbiodiniaceae</taxon>
        <taxon>Cladocopium</taxon>
    </lineage>
</organism>
<keyword evidence="3" id="KW-1185">Reference proteome</keyword>
<sequence>MGAQAVALKMLRDVAGLRLELLFLKVWHLLKRNAEPKITSAKVVGILLQLPLTELQQLVAVPKKFQERFHEALAVVGVQIVTDGPEGKALPAPPLERQGQLMKGLVAGDHSLCSFLSAKLMRQLGAEVMPCLVDEKKLRAAMKSMTRSWERDLKEQEAAQTLLKEFEALEPQARAQELMKAGQESGQSTKAKTAQLLKAARKVAAEPQVVGKMIAQAFLASGQSLTLPLVLLLEECSVSREELAAFGARLPKPPQEKGEKQQT</sequence>
<dbReference type="EMBL" id="CAMXCT010004802">
    <property type="protein sequence ID" value="CAI4010424.1"/>
    <property type="molecule type" value="Genomic_DNA"/>
</dbReference>
<evidence type="ECO:0000313" key="1">
    <source>
        <dbReference type="EMBL" id="CAI4010424.1"/>
    </source>
</evidence>
<name>A0A9P1GHJ5_9DINO</name>
<protein>
    <submittedName>
        <fullName evidence="2">PABC domain-containing protein</fullName>
    </submittedName>
</protein>
<proteinExistence type="predicted"/>
<dbReference type="InterPro" id="IPR036053">
    <property type="entry name" value="PABP-dom"/>
</dbReference>
<reference evidence="1" key="1">
    <citation type="submission" date="2022-10" db="EMBL/GenBank/DDBJ databases">
        <authorList>
            <person name="Chen Y."/>
            <person name="Dougan E. K."/>
            <person name="Chan C."/>
            <person name="Rhodes N."/>
            <person name="Thang M."/>
        </authorList>
    </citation>
    <scope>NUCLEOTIDE SEQUENCE</scope>
</reference>